<organism evidence="1 2">
    <name type="scientific">Flavobacterium rakeshii</name>
    <dbReference type="NCBI Taxonomy" id="1038845"/>
    <lineage>
        <taxon>Bacteria</taxon>
        <taxon>Pseudomonadati</taxon>
        <taxon>Bacteroidota</taxon>
        <taxon>Flavobacteriia</taxon>
        <taxon>Flavobacteriales</taxon>
        <taxon>Flavobacteriaceae</taxon>
        <taxon>Flavobacterium</taxon>
    </lineage>
</organism>
<dbReference type="Proteomes" id="UP000433945">
    <property type="component" value="Unassembled WGS sequence"/>
</dbReference>
<gene>
    <name evidence="1" type="ORF">GN157_17025</name>
</gene>
<dbReference type="EMBL" id="WOWP01000063">
    <property type="protein sequence ID" value="MUV05419.1"/>
    <property type="molecule type" value="Genomic_DNA"/>
</dbReference>
<keyword evidence="2" id="KW-1185">Reference proteome</keyword>
<protein>
    <submittedName>
        <fullName evidence="1">Uncharacterized protein</fullName>
    </submittedName>
</protein>
<reference evidence="1 2" key="1">
    <citation type="submission" date="2019-12" db="EMBL/GenBank/DDBJ databases">
        <authorList>
            <person name="Sun J.-Q."/>
        </authorList>
    </citation>
    <scope>NUCLEOTIDE SEQUENCE [LARGE SCALE GENOMIC DNA]</scope>
    <source>
        <strain evidence="1 2">JCM 17928</strain>
    </source>
</reference>
<sequence>MKKTTLPDIVYSLNKIIMKKKILLFILLTQSLLSFAQIDLKKISIVDSFRCYDFSEEALHFYFDLTEVKNS</sequence>
<proteinExistence type="predicted"/>
<dbReference type="RefSeq" id="WP_157484680.1">
    <property type="nucleotide sequence ID" value="NZ_WOWP01000063.1"/>
</dbReference>
<accession>A0A6N8HI31</accession>
<comment type="caution">
    <text evidence="1">The sequence shown here is derived from an EMBL/GenBank/DDBJ whole genome shotgun (WGS) entry which is preliminary data.</text>
</comment>
<dbReference type="AlphaFoldDB" id="A0A6N8HI31"/>
<evidence type="ECO:0000313" key="2">
    <source>
        <dbReference type="Proteomes" id="UP000433945"/>
    </source>
</evidence>
<evidence type="ECO:0000313" key="1">
    <source>
        <dbReference type="EMBL" id="MUV05419.1"/>
    </source>
</evidence>
<name>A0A6N8HI31_9FLAO</name>